<accession>A0ABY4BPM1</accession>
<keyword evidence="2" id="KW-1185">Reference proteome</keyword>
<dbReference type="InterPro" id="IPR029069">
    <property type="entry name" value="HotDog_dom_sf"/>
</dbReference>
<evidence type="ECO:0008006" key="3">
    <source>
        <dbReference type="Google" id="ProtNLM"/>
    </source>
</evidence>
<sequence length="147" mass="16236">MEIKLPIFDAAFVETLIPQKKPFVMVDALISFSERELESAFTPDETAIFCENGYFQSAGILEHQAQSVALHTGYKCFLRNEIPPVGYIGAVKSFEVFELPKISEKLQTKIQILEELMGVTLVEISTTAAGKDIAKSVMKTVLNSSST</sequence>
<dbReference type="Proteomes" id="UP000831460">
    <property type="component" value="Chromosome"/>
</dbReference>
<protein>
    <recommendedName>
        <fullName evidence="3">3-hydroxymyristoyl/3-hydroxydecanoyl-(Acyl carrier protein) dehydratase</fullName>
    </recommendedName>
</protein>
<dbReference type="SUPFAM" id="SSF54637">
    <property type="entry name" value="Thioesterase/thiol ester dehydrase-isomerase"/>
    <property type="match status" value="1"/>
</dbReference>
<evidence type="ECO:0000313" key="1">
    <source>
        <dbReference type="EMBL" id="UOE40824.1"/>
    </source>
</evidence>
<gene>
    <name evidence="1" type="ORF">MTP09_13090</name>
</gene>
<dbReference type="InterPro" id="IPR016776">
    <property type="entry name" value="ApeP-like_dehydratase"/>
</dbReference>
<evidence type="ECO:0000313" key="2">
    <source>
        <dbReference type="Proteomes" id="UP000831460"/>
    </source>
</evidence>
<proteinExistence type="predicted"/>
<dbReference type="Pfam" id="PF22817">
    <property type="entry name" value="ApeP-like"/>
    <property type="match status" value="1"/>
</dbReference>
<dbReference type="EMBL" id="CP094532">
    <property type="protein sequence ID" value="UOE40824.1"/>
    <property type="molecule type" value="Genomic_DNA"/>
</dbReference>
<dbReference type="RefSeq" id="WP_243548826.1">
    <property type="nucleotide sequence ID" value="NZ_CP094532.1"/>
</dbReference>
<name>A0ABY4BPM1_9FLAO</name>
<organism evidence="1 2">
    <name type="scientific">Chryseobacterium suipulveris</name>
    <dbReference type="NCBI Taxonomy" id="2929800"/>
    <lineage>
        <taxon>Bacteria</taxon>
        <taxon>Pseudomonadati</taxon>
        <taxon>Bacteroidota</taxon>
        <taxon>Flavobacteriia</taxon>
        <taxon>Flavobacteriales</taxon>
        <taxon>Weeksellaceae</taxon>
        <taxon>Chryseobacterium group</taxon>
        <taxon>Chryseobacterium</taxon>
    </lineage>
</organism>
<dbReference type="Gene3D" id="3.10.129.10">
    <property type="entry name" value="Hotdog Thioesterase"/>
    <property type="match status" value="1"/>
</dbReference>
<reference evidence="1 2" key="1">
    <citation type="submission" date="2022-03" db="EMBL/GenBank/DDBJ databases">
        <title>Chryseobacterium sp. isolated from particulate matters in swine house.</title>
        <authorList>
            <person name="Won M."/>
            <person name="Kim S.-J."/>
            <person name="Kwon S.-W."/>
        </authorList>
    </citation>
    <scope>NUCLEOTIDE SEQUENCE [LARGE SCALE GENOMIC DNA]</scope>
    <source>
        <strain evidence="1 2">SC2-2</strain>
    </source>
</reference>